<gene>
    <name evidence="1" type="ORF">C477_14975</name>
</gene>
<evidence type="ECO:0000313" key="2">
    <source>
        <dbReference type="Proteomes" id="UP000011657"/>
    </source>
</evidence>
<dbReference type="PATRIC" id="fig|1227488.3.peg.2980"/>
<dbReference type="Proteomes" id="UP000011657">
    <property type="component" value="Unassembled WGS sequence"/>
</dbReference>
<dbReference type="RefSeq" id="WP_008895273.1">
    <property type="nucleotide sequence ID" value="NZ_AOIS01000048.1"/>
</dbReference>
<proteinExistence type="predicted"/>
<protein>
    <recommendedName>
        <fullName evidence="3">Small CPxCG-related zinc finger protein</fullName>
    </recommendedName>
</protein>
<organism evidence="1 2">
    <name type="scientific">Haloterrigena salina JCM 13891</name>
    <dbReference type="NCBI Taxonomy" id="1227488"/>
    <lineage>
        <taxon>Archaea</taxon>
        <taxon>Methanobacteriati</taxon>
        <taxon>Methanobacteriota</taxon>
        <taxon>Stenosarchaea group</taxon>
        <taxon>Halobacteria</taxon>
        <taxon>Halobacteriales</taxon>
        <taxon>Natrialbaceae</taxon>
        <taxon>Haloterrigena</taxon>
    </lineage>
</organism>
<dbReference type="AlphaFoldDB" id="M0C429"/>
<evidence type="ECO:0008006" key="3">
    <source>
        <dbReference type="Google" id="ProtNLM"/>
    </source>
</evidence>
<accession>M0C429</accession>
<name>M0C429_9EURY</name>
<comment type="caution">
    <text evidence="1">The sequence shown here is derived from an EMBL/GenBank/DDBJ whole genome shotgun (WGS) entry which is preliminary data.</text>
</comment>
<sequence>MGLRIVLETVFGRDDSGTIVEECRRCGTSREPDGVSCPTCGCDGVARYRIE</sequence>
<keyword evidence="2" id="KW-1185">Reference proteome</keyword>
<dbReference type="eggNOG" id="arCOG07976">
    <property type="taxonomic scope" value="Archaea"/>
</dbReference>
<reference evidence="1 2" key="1">
    <citation type="journal article" date="2014" name="PLoS Genet.">
        <title>Phylogenetically driven sequencing of extremely halophilic archaea reveals strategies for static and dynamic osmo-response.</title>
        <authorList>
            <person name="Becker E.A."/>
            <person name="Seitzer P.M."/>
            <person name="Tritt A."/>
            <person name="Larsen D."/>
            <person name="Krusor M."/>
            <person name="Yao A.I."/>
            <person name="Wu D."/>
            <person name="Madern D."/>
            <person name="Eisen J.A."/>
            <person name="Darling A.E."/>
            <person name="Facciotti M.T."/>
        </authorList>
    </citation>
    <scope>NUCLEOTIDE SEQUENCE [LARGE SCALE GENOMIC DNA]</scope>
    <source>
        <strain evidence="1 2">JCM 13891</strain>
    </source>
</reference>
<evidence type="ECO:0000313" key="1">
    <source>
        <dbReference type="EMBL" id="ELZ16689.1"/>
    </source>
</evidence>
<dbReference type="EMBL" id="AOIS01000048">
    <property type="protein sequence ID" value="ELZ16689.1"/>
    <property type="molecule type" value="Genomic_DNA"/>
</dbReference>